<protein>
    <recommendedName>
        <fullName evidence="4">DUF4142 domain-containing protein</fullName>
    </recommendedName>
</protein>
<evidence type="ECO:0000256" key="1">
    <source>
        <dbReference type="SAM" id="SignalP"/>
    </source>
</evidence>
<keyword evidence="1" id="KW-0732">Signal</keyword>
<reference evidence="2 3" key="1">
    <citation type="submission" date="2023-06" db="EMBL/GenBank/DDBJ databases">
        <title>Marinobacter azerbaijanicus a moderately halophilic, isolated from Urmia Lake in Azerbaijan region of Iran.</title>
        <authorList>
            <person name="Sanchez-Porro C."/>
            <person name="Aghdam E.M."/>
            <person name="Saheb S.M."/>
            <person name="Tarhriz V."/>
            <person name="Kazemi E."/>
            <person name="Ammozegar M.A."/>
            <person name="Ventosa A."/>
            <person name="Hejazi M.S."/>
        </authorList>
    </citation>
    <scope>NUCLEOTIDE SEQUENCE [LARGE SCALE GENOMIC DNA]</scope>
    <source>
        <strain evidence="2 3">TBZ242</strain>
    </source>
</reference>
<evidence type="ECO:0008006" key="4">
    <source>
        <dbReference type="Google" id="ProtNLM"/>
    </source>
</evidence>
<name>A0ABT7IHD0_9GAMM</name>
<keyword evidence="3" id="KW-1185">Reference proteome</keyword>
<feature type="chain" id="PRO_5045172537" description="DUF4142 domain-containing protein" evidence="1">
    <location>
        <begin position="22"/>
        <end position="185"/>
    </location>
</feature>
<comment type="caution">
    <text evidence="2">The sequence shown here is derived from an EMBL/GenBank/DDBJ whole genome shotgun (WGS) entry which is preliminary data.</text>
</comment>
<evidence type="ECO:0000313" key="2">
    <source>
        <dbReference type="EMBL" id="MDL0433093.1"/>
    </source>
</evidence>
<dbReference type="Proteomes" id="UP001227964">
    <property type="component" value="Unassembled WGS sequence"/>
</dbReference>
<accession>A0ABT7IHD0</accession>
<sequence length="185" mass="19882">MRHCLAVTGLIIAGFASPTFADTATPGHSYESCSMITSEYVTVLQLASRGLSGEVLKNTLPGLSEKAEERIDALLRVVGTDGLVDTYSTVNSEYARCAAGVFESNGMPSQGSREAHFHFCAGENKVRYEVLLAALIGAPKEKVLAQLQPRHHEAATAIYDLHQAEGELAVFDSLGAELKYCLKGY</sequence>
<evidence type="ECO:0000313" key="3">
    <source>
        <dbReference type="Proteomes" id="UP001227964"/>
    </source>
</evidence>
<dbReference type="RefSeq" id="WP_285392586.1">
    <property type="nucleotide sequence ID" value="NZ_JASSVS010000011.1"/>
</dbReference>
<organism evidence="2 3">
    <name type="scientific">Marinobacter azerbaijanicus</name>
    <dbReference type="NCBI Taxonomy" id="3050455"/>
    <lineage>
        <taxon>Bacteria</taxon>
        <taxon>Pseudomonadati</taxon>
        <taxon>Pseudomonadota</taxon>
        <taxon>Gammaproteobacteria</taxon>
        <taxon>Pseudomonadales</taxon>
        <taxon>Marinobacteraceae</taxon>
        <taxon>Marinobacter</taxon>
    </lineage>
</organism>
<gene>
    <name evidence="2" type="ORF">QPM17_18280</name>
</gene>
<dbReference type="EMBL" id="JASSVS010000011">
    <property type="protein sequence ID" value="MDL0433093.1"/>
    <property type="molecule type" value="Genomic_DNA"/>
</dbReference>
<proteinExistence type="predicted"/>
<feature type="signal peptide" evidence="1">
    <location>
        <begin position="1"/>
        <end position="21"/>
    </location>
</feature>